<sequence length="85" mass="9680">MSQITTMPDQLLNALRELIQQGRQRALRAVDMVHGKYRHIVEFEQGGQLFASKYRLILPSEAELCAELERERAALEQGAEGPKDE</sequence>
<name>A0A1Y6BJY7_9NEIS</name>
<evidence type="ECO:0000313" key="2">
    <source>
        <dbReference type="Proteomes" id="UP000192920"/>
    </source>
</evidence>
<dbReference type="AlphaFoldDB" id="A0A1Y6BJY7"/>
<dbReference type="Proteomes" id="UP000192920">
    <property type="component" value="Unassembled WGS sequence"/>
</dbReference>
<gene>
    <name evidence="1" type="ORF">SAMN02745746_01531</name>
</gene>
<proteinExistence type="predicted"/>
<accession>A0A1Y6BJY7</accession>
<evidence type="ECO:0000313" key="1">
    <source>
        <dbReference type="EMBL" id="SMF14029.1"/>
    </source>
</evidence>
<dbReference type="STRING" id="1123014.SAMN02745746_01531"/>
<dbReference type="EMBL" id="FXAG01000006">
    <property type="protein sequence ID" value="SMF14029.1"/>
    <property type="molecule type" value="Genomic_DNA"/>
</dbReference>
<reference evidence="2" key="1">
    <citation type="submission" date="2017-04" db="EMBL/GenBank/DDBJ databases">
        <authorList>
            <person name="Varghese N."/>
            <person name="Submissions S."/>
        </authorList>
    </citation>
    <scope>NUCLEOTIDE SEQUENCE [LARGE SCALE GENOMIC DNA]</scope>
    <source>
        <strain evidence="2">DSM 22618</strain>
    </source>
</reference>
<protein>
    <submittedName>
        <fullName evidence="1">Uncharacterized protein</fullName>
    </submittedName>
</protein>
<keyword evidence="2" id="KW-1185">Reference proteome</keyword>
<dbReference type="RefSeq" id="WP_085275833.1">
    <property type="nucleotide sequence ID" value="NZ_FXAG01000006.1"/>
</dbReference>
<organism evidence="1 2">
    <name type="scientific">Pseudogulbenkiania subflava DSM 22618</name>
    <dbReference type="NCBI Taxonomy" id="1123014"/>
    <lineage>
        <taxon>Bacteria</taxon>
        <taxon>Pseudomonadati</taxon>
        <taxon>Pseudomonadota</taxon>
        <taxon>Betaproteobacteria</taxon>
        <taxon>Neisseriales</taxon>
        <taxon>Chromobacteriaceae</taxon>
        <taxon>Pseudogulbenkiania</taxon>
    </lineage>
</organism>